<dbReference type="Gene3D" id="4.10.60.10">
    <property type="entry name" value="Zinc finger, CCHC-type"/>
    <property type="match status" value="1"/>
</dbReference>
<feature type="domain" description="CCHC-type" evidence="3">
    <location>
        <begin position="470"/>
        <end position="485"/>
    </location>
</feature>
<protein>
    <recommendedName>
        <fullName evidence="3">CCHC-type domain-containing protein</fullName>
    </recommendedName>
</protein>
<dbReference type="OrthoDB" id="7608935at2759"/>
<feature type="region of interest" description="Disordered" evidence="2">
    <location>
        <begin position="548"/>
        <end position="705"/>
    </location>
</feature>
<feature type="region of interest" description="Disordered" evidence="2">
    <location>
        <begin position="1"/>
        <end position="184"/>
    </location>
</feature>
<dbReference type="PROSITE" id="PS50158">
    <property type="entry name" value="ZF_CCHC"/>
    <property type="match status" value="1"/>
</dbReference>
<feature type="compositionally biased region" description="Basic and acidic residues" evidence="2">
    <location>
        <begin position="548"/>
        <end position="563"/>
    </location>
</feature>
<feature type="compositionally biased region" description="Acidic residues" evidence="2">
    <location>
        <begin position="311"/>
        <end position="323"/>
    </location>
</feature>
<feature type="compositionally biased region" description="Polar residues" evidence="2">
    <location>
        <begin position="65"/>
        <end position="78"/>
    </location>
</feature>
<feature type="region of interest" description="Disordered" evidence="2">
    <location>
        <begin position="217"/>
        <end position="331"/>
    </location>
</feature>
<feature type="compositionally biased region" description="Low complexity" evidence="2">
    <location>
        <begin position="11"/>
        <end position="26"/>
    </location>
</feature>
<reference evidence="4 5" key="1">
    <citation type="submission" date="2013-05" db="EMBL/GenBank/DDBJ databases">
        <title>Drechslerella stenobrocha genome reveals carnivorous origination and mechanical trapping mechanism of predatory fungi.</title>
        <authorList>
            <person name="Liu X."/>
            <person name="Zhang W."/>
            <person name="Liu K."/>
        </authorList>
    </citation>
    <scope>NUCLEOTIDE SEQUENCE [LARGE SCALE GENOMIC DNA]</scope>
    <source>
        <strain evidence="4 5">248</strain>
    </source>
</reference>
<dbReference type="AlphaFoldDB" id="W7HXB7"/>
<evidence type="ECO:0000256" key="1">
    <source>
        <dbReference type="PROSITE-ProRule" id="PRU00047"/>
    </source>
</evidence>
<feature type="compositionally biased region" description="Acidic residues" evidence="2">
    <location>
        <begin position="102"/>
        <end position="115"/>
    </location>
</feature>
<feature type="compositionally biased region" description="Polar residues" evidence="2">
    <location>
        <begin position="602"/>
        <end position="612"/>
    </location>
</feature>
<feature type="compositionally biased region" description="Gly residues" evidence="2">
    <location>
        <begin position="591"/>
        <end position="601"/>
    </location>
</feature>
<sequence>MENLGASATVESGAASSEPLESSSPPCQETGKVEIMDLTGDGEPVVVLDAAPVLPQLEGHKDSPPGTQEMNKFVQPSVQALDAENVVAAPAPAASEAVIGSSDDDDSDSDSDLMDDSGITLNLQEEADNAQGDDEVGDDNDEKPNYIVIESSDEEEPEKGRAKRTPAPELASGGQPGAPEAVKSNGAIAVHTGLKLGKAGRSALGVAVVTRRPLTGPVDTSRVQVVDYSNPGGNTPPSASAHVLKGLSPRRPSVQSAVPEGAEVIDLSSDSAATPNGDREAKNENADVSLEATTAYRNDNRRSDIENAVPDGDEAEDQDEGEASDNASVSSVDTDIWAHQQIYYVRQPELPLLHEEARPLFGGDASGRDAVRNTLAAARPQPLPKKRKICDVCLAPHLTELCDKLKCDVCKSSREHFSFNCPYKTSAHKDLSNLPICNVPPGRKDFEIWRILPPTAKPPAQKSAKIPVSCYECGDDDHFGDDCPSLGNHRANISSESIWNAKAAAEWTTMNMDSKYIKKTGKRSVKANEAEDGEPSWFDARMSAAKEAFPDSELKSSQVEEARFSQPQGHAGNKRPNIQMNLPRNIPGQGYNDGGSGGGGAQSFTRFQSQGGSLAARVGPKHDGYNRNDHSGRRDRSRSPRRHSFDRRGGFEGPQSYRDRSQDFPRGNDPQPPYRGRQNYHEAPPPPQFQQSQQQGQSGYGGWSLPGSIQRTLHDSVNVVNGSLLTHATKSYLDAYISIETDV</sequence>
<evidence type="ECO:0000256" key="2">
    <source>
        <dbReference type="SAM" id="MobiDB-lite"/>
    </source>
</evidence>
<feature type="compositionally biased region" description="Low complexity" evidence="2">
    <location>
        <begin position="44"/>
        <end position="55"/>
    </location>
</feature>
<dbReference type="SMART" id="SM00343">
    <property type="entry name" value="ZnF_C2HC"/>
    <property type="match status" value="2"/>
</dbReference>
<keyword evidence="1" id="KW-0863">Zinc-finger</keyword>
<feature type="compositionally biased region" description="Low complexity" evidence="2">
    <location>
        <begin position="83"/>
        <end position="98"/>
    </location>
</feature>
<gene>
    <name evidence="4" type="ORF">DRE_00156</name>
</gene>
<dbReference type="GO" id="GO:0003676">
    <property type="term" value="F:nucleic acid binding"/>
    <property type="evidence" value="ECO:0007669"/>
    <property type="project" value="InterPro"/>
</dbReference>
<dbReference type="Proteomes" id="UP000024837">
    <property type="component" value="Unassembled WGS sequence"/>
</dbReference>
<keyword evidence="5" id="KW-1185">Reference proteome</keyword>
<dbReference type="HOGENOM" id="CLU_366816_0_0_1"/>
<dbReference type="EMBL" id="KI966371">
    <property type="protein sequence ID" value="EWC48851.1"/>
    <property type="molecule type" value="Genomic_DNA"/>
</dbReference>
<keyword evidence="1" id="KW-0862">Zinc</keyword>
<dbReference type="InterPro" id="IPR001878">
    <property type="entry name" value="Znf_CCHC"/>
</dbReference>
<accession>W7HXB7</accession>
<name>W7HXB7_9PEZI</name>
<proteinExistence type="predicted"/>
<keyword evidence="1" id="KW-0479">Metal-binding</keyword>
<feature type="compositionally biased region" description="Basic and acidic residues" evidence="2">
    <location>
        <begin position="620"/>
        <end position="638"/>
    </location>
</feature>
<evidence type="ECO:0000313" key="5">
    <source>
        <dbReference type="Proteomes" id="UP000024837"/>
    </source>
</evidence>
<feature type="compositionally biased region" description="Acidic residues" evidence="2">
    <location>
        <begin position="125"/>
        <end position="141"/>
    </location>
</feature>
<organism evidence="4 5">
    <name type="scientific">Drechslerella stenobrocha 248</name>
    <dbReference type="NCBI Taxonomy" id="1043628"/>
    <lineage>
        <taxon>Eukaryota</taxon>
        <taxon>Fungi</taxon>
        <taxon>Dikarya</taxon>
        <taxon>Ascomycota</taxon>
        <taxon>Pezizomycotina</taxon>
        <taxon>Orbiliomycetes</taxon>
        <taxon>Orbiliales</taxon>
        <taxon>Orbiliaceae</taxon>
        <taxon>Drechslerella</taxon>
    </lineage>
</organism>
<evidence type="ECO:0000259" key="3">
    <source>
        <dbReference type="PROSITE" id="PS50158"/>
    </source>
</evidence>
<evidence type="ECO:0000313" key="4">
    <source>
        <dbReference type="EMBL" id="EWC48851.1"/>
    </source>
</evidence>
<dbReference type="GO" id="GO:0008270">
    <property type="term" value="F:zinc ion binding"/>
    <property type="evidence" value="ECO:0007669"/>
    <property type="project" value="UniProtKB-KW"/>
</dbReference>